<evidence type="ECO:0000313" key="2">
    <source>
        <dbReference type="EMBL" id="TXK03554.1"/>
    </source>
</evidence>
<gene>
    <name evidence="2" type="ORF">FVP60_11395</name>
</gene>
<dbReference type="Gene3D" id="3.30.300.160">
    <property type="entry name" value="Type II secretion system, protein E, N-terminal domain"/>
    <property type="match status" value="1"/>
</dbReference>
<dbReference type="Pfam" id="PF05157">
    <property type="entry name" value="MshEN"/>
    <property type="match status" value="1"/>
</dbReference>
<dbReference type="AlphaFoldDB" id="A0A5C8HL24"/>
<dbReference type="InterPro" id="IPR007831">
    <property type="entry name" value="T2SS_GspE_N"/>
</dbReference>
<proteinExistence type="predicted"/>
<reference evidence="2 3" key="1">
    <citation type="submission" date="2019-08" db="EMBL/GenBank/DDBJ databases">
        <authorList>
            <person name="Dong K."/>
        </authorList>
    </citation>
    <scope>NUCLEOTIDE SEQUENCE [LARGE SCALE GENOMIC DNA]</scope>
    <source>
        <strain evidence="2 3">M4-8</strain>
    </source>
</reference>
<dbReference type="EMBL" id="VRSW01000004">
    <property type="protein sequence ID" value="TXK03554.1"/>
    <property type="molecule type" value="Genomic_DNA"/>
</dbReference>
<dbReference type="SUPFAM" id="SSF160246">
    <property type="entry name" value="EspE N-terminal domain-like"/>
    <property type="match status" value="1"/>
</dbReference>
<evidence type="ECO:0000313" key="3">
    <source>
        <dbReference type="Proteomes" id="UP000321196"/>
    </source>
</evidence>
<sequence length="149" mass="16055">MRSAVATFGDGAALHAHLLESKTITSTQLAHAVAAMHDLPYTDLTSRELDPAVVALVPSALCRRYKVIPLERRRRSIVLGMVDPSDIIAMDDIQRVIDVNLLLVSGMGVGMSRSVVARCAGTPNNAPSGSLFSRREQSVWGETSSALHY</sequence>
<evidence type="ECO:0000259" key="1">
    <source>
        <dbReference type="Pfam" id="PF05157"/>
    </source>
</evidence>
<protein>
    <recommendedName>
        <fullName evidence="1">Type II secretion system protein GspE N-terminal domain-containing protein</fullName>
    </recommendedName>
</protein>
<dbReference type="OrthoDB" id="9805147at2"/>
<organism evidence="2 3">
    <name type="scientific">Microbacterium mitrae</name>
    <dbReference type="NCBI Taxonomy" id="664640"/>
    <lineage>
        <taxon>Bacteria</taxon>
        <taxon>Bacillati</taxon>
        <taxon>Actinomycetota</taxon>
        <taxon>Actinomycetes</taxon>
        <taxon>Micrococcales</taxon>
        <taxon>Microbacteriaceae</taxon>
        <taxon>Microbacterium</taxon>
    </lineage>
</organism>
<dbReference type="InterPro" id="IPR037257">
    <property type="entry name" value="T2SS_E_N_sf"/>
</dbReference>
<keyword evidence="3" id="KW-1185">Reference proteome</keyword>
<comment type="caution">
    <text evidence="2">The sequence shown here is derived from an EMBL/GenBank/DDBJ whole genome shotgun (WGS) entry which is preliminary data.</text>
</comment>
<accession>A0A5C8HL24</accession>
<feature type="domain" description="Type II secretion system protein GspE N-terminal" evidence="1">
    <location>
        <begin position="37"/>
        <end position="98"/>
    </location>
</feature>
<name>A0A5C8HL24_9MICO</name>
<dbReference type="Proteomes" id="UP000321196">
    <property type="component" value="Unassembled WGS sequence"/>
</dbReference>